<gene>
    <name evidence="1" type="ORF">UFOPK1433_00967</name>
</gene>
<name>A0A6J6CB66_9ZZZZ</name>
<sequence length="93" mass="10475">MRRNPVENYPNTVLVKLVNQVAQVVRLSEPRGRGEVTGDLVTPGRRVGVFHDRHEFNVSEAELFHVGDEFLGKRSVIQTISPGANMKLVDAHW</sequence>
<proteinExistence type="predicted"/>
<evidence type="ECO:0000313" key="1">
    <source>
        <dbReference type="EMBL" id="CAB4548581.1"/>
    </source>
</evidence>
<dbReference type="EMBL" id="CAEZSN010000123">
    <property type="protein sequence ID" value="CAB4548581.1"/>
    <property type="molecule type" value="Genomic_DNA"/>
</dbReference>
<dbReference type="AlphaFoldDB" id="A0A6J6CB66"/>
<organism evidence="1">
    <name type="scientific">freshwater metagenome</name>
    <dbReference type="NCBI Taxonomy" id="449393"/>
    <lineage>
        <taxon>unclassified sequences</taxon>
        <taxon>metagenomes</taxon>
        <taxon>ecological metagenomes</taxon>
    </lineage>
</organism>
<reference evidence="1" key="1">
    <citation type="submission" date="2020-05" db="EMBL/GenBank/DDBJ databases">
        <authorList>
            <person name="Chiriac C."/>
            <person name="Salcher M."/>
            <person name="Ghai R."/>
            <person name="Kavagutti S V."/>
        </authorList>
    </citation>
    <scope>NUCLEOTIDE SEQUENCE</scope>
</reference>
<accession>A0A6J6CB66</accession>
<protein>
    <submittedName>
        <fullName evidence="1">Unannotated protein</fullName>
    </submittedName>
</protein>